<dbReference type="EMBL" id="JANRMI010000001">
    <property type="protein sequence ID" value="MDG0815339.1"/>
    <property type="molecule type" value="Genomic_DNA"/>
</dbReference>
<keyword evidence="4" id="KW-0378">Hydrolase</keyword>
<dbReference type="PRINTS" id="PR00722">
    <property type="entry name" value="CHYMOTRYPSIN"/>
</dbReference>
<dbReference type="PROSITE" id="PS50240">
    <property type="entry name" value="TRYPSIN_DOM"/>
    <property type="match status" value="1"/>
</dbReference>
<dbReference type="Pfam" id="PF00089">
    <property type="entry name" value="Trypsin"/>
    <property type="match status" value="1"/>
</dbReference>
<dbReference type="PANTHER" id="PTHR24276:SF98">
    <property type="entry name" value="FI18310P1-RELATED"/>
    <property type="match status" value="1"/>
</dbReference>
<feature type="domain" description="Peptidase S1" evidence="3">
    <location>
        <begin position="33"/>
        <end position="268"/>
    </location>
</feature>
<dbReference type="InterPro" id="IPR043504">
    <property type="entry name" value="Peptidase_S1_PA_chymotrypsin"/>
</dbReference>
<dbReference type="InterPro" id="IPR018114">
    <property type="entry name" value="TRYPSIN_HIS"/>
</dbReference>
<accession>A0ABT6DES3</accession>
<comment type="similarity">
    <text evidence="1">Belongs to the peptidase S1 family.</text>
</comment>
<dbReference type="GO" id="GO:0016787">
    <property type="term" value="F:hydrolase activity"/>
    <property type="evidence" value="ECO:0007669"/>
    <property type="project" value="UniProtKB-KW"/>
</dbReference>
<dbReference type="RefSeq" id="WP_277576815.1">
    <property type="nucleotide sequence ID" value="NZ_JANRMI010000001.1"/>
</dbReference>
<evidence type="ECO:0000313" key="5">
    <source>
        <dbReference type="Proteomes" id="UP001152321"/>
    </source>
</evidence>
<evidence type="ECO:0000259" key="3">
    <source>
        <dbReference type="PROSITE" id="PS50240"/>
    </source>
</evidence>
<protein>
    <submittedName>
        <fullName evidence="4">Trypsin-like serine protease</fullName>
        <ecNumber evidence="4">3.4.21.-</ecNumber>
    </submittedName>
</protein>
<dbReference type="InterPro" id="IPR050430">
    <property type="entry name" value="Peptidase_S1"/>
</dbReference>
<dbReference type="Proteomes" id="UP001152321">
    <property type="component" value="Unassembled WGS sequence"/>
</dbReference>
<dbReference type="PROSITE" id="PS00134">
    <property type="entry name" value="TRYPSIN_HIS"/>
    <property type="match status" value="1"/>
</dbReference>
<dbReference type="SMART" id="SM00020">
    <property type="entry name" value="Tryp_SPc"/>
    <property type="match status" value="1"/>
</dbReference>
<proteinExistence type="inferred from homology"/>
<evidence type="ECO:0000256" key="1">
    <source>
        <dbReference type="ARBA" id="ARBA00007664"/>
    </source>
</evidence>
<dbReference type="InterPro" id="IPR009003">
    <property type="entry name" value="Peptidase_S1_PA"/>
</dbReference>
<evidence type="ECO:0000256" key="2">
    <source>
        <dbReference type="ARBA" id="ARBA00023157"/>
    </source>
</evidence>
<dbReference type="EC" id="3.4.21.-" evidence="4"/>
<gene>
    <name evidence="4" type="ORF">NWE73_03130</name>
</gene>
<comment type="caution">
    <text evidence="4">The sequence shown here is derived from an EMBL/GenBank/DDBJ whole genome shotgun (WGS) entry which is preliminary data.</text>
</comment>
<dbReference type="PANTHER" id="PTHR24276">
    <property type="entry name" value="POLYSERASE-RELATED"/>
    <property type="match status" value="1"/>
</dbReference>
<sequence length="287" mass="31646">MKKLIVIALLFLTACQGSNNTHEVDTSDENTNVVGGTNVPYKHELTNKVLSLRVGVKSQDNTYFTIYQCTASAIARRVLLTAAHCVSTSADFTRVELRDANGKITKIKAVKAYVHGRYKADKDNDLAIITLENDLPQNIAILRIPNMVARGNLTEVQVAGYGRKTGVEGQPGEVDVLRTTTLKVLNFDATKKIFSVDQTEGKGICQGDSGGPALVKYNDVDYVVGVVSKTRYRPPTDDKTPVDKCNYVGEYVNLQYRPFQYWVDNMITALSAKIEIPEAFAVGYNLK</sequence>
<name>A0ABT6DES3_9BACT</name>
<reference evidence="4" key="1">
    <citation type="submission" date="2022-08" db="EMBL/GenBank/DDBJ databases">
        <title>Novel Bdellovibrio Species Isolated from Svalbard: Designation Bdellovibrio svalbardensis.</title>
        <authorList>
            <person name="Mitchell R.J."/>
            <person name="Choi S.Y."/>
        </authorList>
    </citation>
    <scope>NUCLEOTIDE SEQUENCE</scope>
    <source>
        <strain evidence="4">PAP01</strain>
    </source>
</reference>
<keyword evidence="5" id="KW-1185">Reference proteome</keyword>
<evidence type="ECO:0000313" key="4">
    <source>
        <dbReference type="EMBL" id="MDG0815339.1"/>
    </source>
</evidence>
<dbReference type="InterPro" id="IPR001254">
    <property type="entry name" value="Trypsin_dom"/>
</dbReference>
<dbReference type="Gene3D" id="2.40.10.10">
    <property type="entry name" value="Trypsin-like serine proteases"/>
    <property type="match status" value="1"/>
</dbReference>
<organism evidence="4 5">
    <name type="scientific">Bdellovibrio svalbardensis</name>
    <dbReference type="NCBI Taxonomy" id="2972972"/>
    <lineage>
        <taxon>Bacteria</taxon>
        <taxon>Pseudomonadati</taxon>
        <taxon>Bdellovibrionota</taxon>
        <taxon>Bdellovibrionia</taxon>
        <taxon>Bdellovibrionales</taxon>
        <taxon>Pseudobdellovibrionaceae</taxon>
        <taxon>Bdellovibrio</taxon>
    </lineage>
</organism>
<dbReference type="PROSITE" id="PS51257">
    <property type="entry name" value="PROKAR_LIPOPROTEIN"/>
    <property type="match status" value="1"/>
</dbReference>
<dbReference type="InterPro" id="IPR001314">
    <property type="entry name" value="Peptidase_S1A"/>
</dbReference>
<dbReference type="SUPFAM" id="SSF50494">
    <property type="entry name" value="Trypsin-like serine proteases"/>
    <property type="match status" value="1"/>
</dbReference>
<keyword evidence="2" id="KW-1015">Disulfide bond</keyword>